<dbReference type="PROSITE" id="PS51371">
    <property type="entry name" value="CBS"/>
    <property type="match status" value="1"/>
</dbReference>
<dbReference type="STRING" id="1423820.FC64_GL001417"/>
<dbReference type="InterPro" id="IPR000644">
    <property type="entry name" value="CBS_dom"/>
</dbReference>
<feature type="domain" description="CBS" evidence="2">
    <location>
        <begin position="19"/>
        <end position="78"/>
    </location>
</feature>
<proteinExistence type="predicted"/>
<protein>
    <submittedName>
        <fullName evidence="3">CBS domain containing protein</fullName>
    </submittedName>
</protein>
<organism evidence="3 4">
    <name type="scientific">Ligilactobacillus araffinosus DSM 20653</name>
    <dbReference type="NCBI Taxonomy" id="1423820"/>
    <lineage>
        <taxon>Bacteria</taxon>
        <taxon>Bacillati</taxon>
        <taxon>Bacillota</taxon>
        <taxon>Bacilli</taxon>
        <taxon>Lactobacillales</taxon>
        <taxon>Lactobacillaceae</taxon>
        <taxon>Ligilactobacillus</taxon>
    </lineage>
</organism>
<evidence type="ECO:0000313" key="4">
    <source>
        <dbReference type="Proteomes" id="UP000051291"/>
    </source>
</evidence>
<dbReference type="PATRIC" id="fig|1423820.4.peg.1443"/>
<reference evidence="3 4" key="1">
    <citation type="journal article" date="2015" name="Genome Announc.">
        <title>Expanding the biotechnology potential of lactobacilli through comparative genomics of 213 strains and associated genera.</title>
        <authorList>
            <person name="Sun Z."/>
            <person name="Harris H.M."/>
            <person name="McCann A."/>
            <person name="Guo C."/>
            <person name="Argimon S."/>
            <person name="Zhang W."/>
            <person name="Yang X."/>
            <person name="Jeffery I.B."/>
            <person name="Cooney J.C."/>
            <person name="Kagawa T.F."/>
            <person name="Liu W."/>
            <person name="Song Y."/>
            <person name="Salvetti E."/>
            <person name="Wrobel A."/>
            <person name="Rasinkangas P."/>
            <person name="Parkhill J."/>
            <person name="Rea M.C."/>
            <person name="O'Sullivan O."/>
            <person name="Ritari J."/>
            <person name="Douillard F.P."/>
            <person name="Paul Ross R."/>
            <person name="Yang R."/>
            <person name="Briner A.E."/>
            <person name="Felis G.E."/>
            <person name="de Vos W.M."/>
            <person name="Barrangou R."/>
            <person name="Klaenhammer T.R."/>
            <person name="Caufield P.W."/>
            <person name="Cui Y."/>
            <person name="Zhang H."/>
            <person name="O'Toole P.W."/>
        </authorList>
    </citation>
    <scope>NUCLEOTIDE SEQUENCE [LARGE SCALE GENOMIC DNA]</scope>
    <source>
        <strain evidence="3 4">DSM 20653</strain>
    </source>
</reference>
<dbReference type="InterPro" id="IPR017036">
    <property type="entry name" value="Lmo0553-like"/>
</dbReference>
<dbReference type="Proteomes" id="UP000051291">
    <property type="component" value="Unassembled WGS sequence"/>
</dbReference>
<comment type="caution">
    <text evidence="3">The sequence shown here is derived from an EMBL/GenBank/DDBJ whole genome shotgun (WGS) entry which is preliminary data.</text>
</comment>
<evidence type="ECO:0000256" key="1">
    <source>
        <dbReference type="PROSITE-ProRule" id="PRU00703"/>
    </source>
</evidence>
<sequence>MKLFDDDLRSFIMILKEIVKPKSELTTIPETATLEEALDILEASGFRCVPVLDESGKLFRGNIYKMHIYRHKSRGGDMQLPVTQLLKNATKFISINSAFFNIFFTIKDLPYITVLDEENQFYGILTHSSLLNMLSQSWNVDTGSYVLTILSNGDRGDLAKMSKIITRYTVIASCISLDLHEKNNIQRILFTLPSEVSEHKLKRIVASLKRNKFTVTEIENLHASSM</sequence>
<dbReference type="AlphaFoldDB" id="A0A0R1ZIK3"/>
<dbReference type="InterPro" id="IPR046342">
    <property type="entry name" value="CBS_dom_sf"/>
</dbReference>
<keyword evidence="1" id="KW-0129">CBS domain</keyword>
<dbReference type="Pfam" id="PF00571">
    <property type="entry name" value="CBS"/>
    <property type="match status" value="1"/>
</dbReference>
<dbReference type="PIRSF" id="PIRSF035040">
    <property type="entry name" value="UCP035040_CBS_Lmo0553"/>
    <property type="match status" value="1"/>
</dbReference>
<dbReference type="SUPFAM" id="SSF54631">
    <property type="entry name" value="CBS-domain pair"/>
    <property type="match status" value="1"/>
</dbReference>
<gene>
    <name evidence="3" type="ORF">FC64_GL001417</name>
</gene>
<name>A0A0R1ZIK3_9LACO</name>
<keyword evidence="4" id="KW-1185">Reference proteome</keyword>
<dbReference type="NCBIfam" id="NF038387">
    <property type="entry name" value="CBS_CbpA"/>
    <property type="match status" value="1"/>
</dbReference>
<evidence type="ECO:0000259" key="2">
    <source>
        <dbReference type="PROSITE" id="PS51371"/>
    </source>
</evidence>
<dbReference type="CDD" id="cd02205">
    <property type="entry name" value="CBS_pair_SF"/>
    <property type="match status" value="1"/>
</dbReference>
<dbReference type="Gene3D" id="3.10.580.10">
    <property type="entry name" value="CBS-domain"/>
    <property type="match status" value="1"/>
</dbReference>
<evidence type="ECO:0000313" key="3">
    <source>
        <dbReference type="EMBL" id="KRM51606.1"/>
    </source>
</evidence>
<dbReference type="EMBL" id="AYYZ01000030">
    <property type="protein sequence ID" value="KRM51606.1"/>
    <property type="molecule type" value="Genomic_DNA"/>
</dbReference>
<accession>A0A0R1ZIK3</accession>